<evidence type="ECO:0000313" key="2">
    <source>
        <dbReference type="EMBL" id="CAI0430817.1"/>
    </source>
</evidence>
<organism evidence="2 3">
    <name type="scientific">Linum tenue</name>
    <dbReference type="NCBI Taxonomy" id="586396"/>
    <lineage>
        <taxon>Eukaryota</taxon>
        <taxon>Viridiplantae</taxon>
        <taxon>Streptophyta</taxon>
        <taxon>Embryophyta</taxon>
        <taxon>Tracheophyta</taxon>
        <taxon>Spermatophyta</taxon>
        <taxon>Magnoliopsida</taxon>
        <taxon>eudicotyledons</taxon>
        <taxon>Gunneridae</taxon>
        <taxon>Pentapetalae</taxon>
        <taxon>rosids</taxon>
        <taxon>fabids</taxon>
        <taxon>Malpighiales</taxon>
        <taxon>Linaceae</taxon>
        <taxon>Linum</taxon>
    </lineage>
</organism>
<reference evidence="2" key="1">
    <citation type="submission" date="2022-08" db="EMBL/GenBank/DDBJ databases">
        <authorList>
            <person name="Gutierrez-Valencia J."/>
        </authorList>
    </citation>
    <scope>NUCLEOTIDE SEQUENCE</scope>
</reference>
<dbReference type="EMBL" id="CAMGYJ010000006">
    <property type="protein sequence ID" value="CAI0430736.1"/>
    <property type="molecule type" value="Genomic_DNA"/>
</dbReference>
<name>A0AAV0LAB0_9ROSI</name>
<dbReference type="AlphaFoldDB" id="A0AAV0LAB0"/>
<proteinExistence type="predicted"/>
<keyword evidence="3" id="KW-1185">Reference proteome</keyword>
<accession>A0AAV0LAB0</accession>
<comment type="caution">
    <text evidence="2">The sequence shown here is derived from an EMBL/GenBank/DDBJ whole genome shotgun (WGS) entry which is preliminary data.</text>
</comment>
<dbReference type="Proteomes" id="UP001154282">
    <property type="component" value="Unassembled WGS sequence"/>
</dbReference>
<evidence type="ECO:0000313" key="3">
    <source>
        <dbReference type="Proteomes" id="UP001154282"/>
    </source>
</evidence>
<sequence>MVLRVFRQFFATFTFNQIYLKLTL</sequence>
<protein>
    <submittedName>
        <fullName evidence="2">Uncharacterized protein</fullName>
    </submittedName>
</protein>
<evidence type="ECO:0000313" key="1">
    <source>
        <dbReference type="EMBL" id="CAI0430736.1"/>
    </source>
</evidence>
<dbReference type="EMBL" id="CAMGYJ010000006">
    <property type="protein sequence ID" value="CAI0430817.1"/>
    <property type="molecule type" value="Genomic_DNA"/>
</dbReference>
<gene>
    <name evidence="1" type="ORF">LITE_LOCUS22738</name>
    <name evidence="2" type="ORF">LITE_LOCUS22772</name>
</gene>